<dbReference type="Proteomes" id="UP000240527">
    <property type="component" value="Chromosome"/>
</dbReference>
<dbReference type="CDD" id="cd01995">
    <property type="entry name" value="QueC-like"/>
    <property type="match status" value="1"/>
</dbReference>
<evidence type="ECO:0000313" key="12">
    <source>
        <dbReference type="EMBL" id="AVQ01111.1"/>
    </source>
</evidence>
<gene>
    <name evidence="11 12" type="primary">queC</name>
    <name evidence="12" type="ORF">B7G68_04095</name>
</gene>
<reference evidence="12 13" key="1">
    <citation type="journal article" date="2015" name="Biotechnol. Bioeng.">
        <title>Genome sequence and phenotypic characterization of Caulobacter segnis.</title>
        <authorList>
            <person name="Patel S."/>
            <person name="Fletcher B."/>
            <person name="Scott D.C."/>
            <person name="Ely B."/>
        </authorList>
    </citation>
    <scope>NUCLEOTIDE SEQUENCE [LARGE SCALE GENOMIC DNA]</scope>
    <source>
        <strain evidence="12 13">TK0059</strain>
    </source>
</reference>
<comment type="pathway">
    <text evidence="1 11">Purine metabolism; 7-cyano-7-deazaguanine biosynthesis.</text>
</comment>
<keyword evidence="5 11" id="KW-0671">Queuosine biosynthesis</keyword>
<dbReference type="Pfam" id="PF06508">
    <property type="entry name" value="QueC"/>
    <property type="match status" value="1"/>
</dbReference>
<keyword evidence="7 11" id="KW-0067">ATP-binding</keyword>
<feature type="binding site" evidence="11">
    <location>
        <begin position="14"/>
        <end position="24"/>
    </location>
    <ligand>
        <name>ATP</name>
        <dbReference type="ChEBI" id="CHEBI:30616"/>
    </ligand>
</feature>
<dbReference type="HAMAP" id="MF_01633">
    <property type="entry name" value="QueC"/>
    <property type="match status" value="1"/>
</dbReference>
<dbReference type="InterPro" id="IPR014729">
    <property type="entry name" value="Rossmann-like_a/b/a_fold"/>
</dbReference>
<dbReference type="PANTHER" id="PTHR42914">
    <property type="entry name" value="7-CYANO-7-DEAZAGUANINE SYNTHASE"/>
    <property type="match status" value="1"/>
</dbReference>
<evidence type="ECO:0000256" key="9">
    <source>
        <dbReference type="ARBA" id="ARBA00039149"/>
    </source>
</evidence>
<dbReference type="RefSeq" id="WP_013077972.1">
    <property type="nucleotide sequence ID" value="NZ_CP027850.1"/>
</dbReference>
<dbReference type="PANTHER" id="PTHR42914:SF1">
    <property type="entry name" value="7-CYANO-7-DEAZAGUANINE SYNTHASE"/>
    <property type="match status" value="1"/>
</dbReference>
<evidence type="ECO:0000256" key="3">
    <source>
        <dbReference type="ARBA" id="ARBA00022723"/>
    </source>
</evidence>
<dbReference type="Gene3D" id="3.40.50.620">
    <property type="entry name" value="HUPs"/>
    <property type="match status" value="1"/>
</dbReference>
<keyword evidence="6 11" id="KW-0862">Zinc</keyword>
<comment type="function">
    <text evidence="11">Catalyzes the ATP-dependent conversion of 7-carboxy-7-deazaguanine (CDG) to 7-cyano-7-deazaguanine (preQ(0)).</text>
</comment>
<dbReference type="EC" id="6.3.4.20" evidence="9 11"/>
<protein>
    <recommendedName>
        <fullName evidence="9 11">7-cyano-7-deazaguanine synthase</fullName>
        <ecNumber evidence="9 11">6.3.4.20</ecNumber>
    </recommendedName>
    <alternativeName>
        <fullName evidence="11">7-cyano-7-carbaguanine synthase</fullName>
    </alternativeName>
    <alternativeName>
        <fullName evidence="11">PreQ(0) synthase</fullName>
    </alternativeName>
    <alternativeName>
        <fullName evidence="11">Queuosine biosynthesis protein QueC</fullName>
    </alternativeName>
</protein>
<sequence>MSPPERTDAALVLFSGGQDSSVCLAWALERYGRVETVGFDYGQRHVVEMEARQAVRREVAARFPHWADRLGEDHVLDIRSFGAVAQSALTADRAIEMTERGLPSTFVPGRNLVFLIYAAALADRRGVDALVGGMCETDFSGYPDCRRDTLDAMQSALNLGMDRNFRVETPLMWLTKAETWALSKALGGEDLVKLIVEESHTCYQGERGVLHAWGHGCGVCPACELREKGYAEWDAAGREALVQ</sequence>
<evidence type="ECO:0000256" key="10">
    <source>
        <dbReference type="ARBA" id="ARBA00047890"/>
    </source>
</evidence>
<feature type="binding site" evidence="11">
    <location>
        <position position="217"/>
    </location>
    <ligand>
        <name>Zn(2+)</name>
        <dbReference type="ChEBI" id="CHEBI:29105"/>
    </ligand>
</feature>
<evidence type="ECO:0000256" key="4">
    <source>
        <dbReference type="ARBA" id="ARBA00022741"/>
    </source>
</evidence>
<comment type="similarity">
    <text evidence="8 11">Belongs to the QueC family.</text>
</comment>
<organism evidence="12 13">
    <name type="scientific">Caulobacter segnis</name>
    <dbReference type="NCBI Taxonomy" id="88688"/>
    <lineage>
        <taxon>Bacteria</taxon>
        <taxon>Pseudomonadati</taxon>
        <taxon>Pseudomonadota</taxon>
        <taxon>Alphaproteobacteria</taxon>
        <taxon>Caulobacterales</taxon>
        <taxon>Caulobacteraceae</taxon>
        <taxon>Caulobacter</taxon>
    </lineage>
</organism>
<evidence type="ECO:0000256" key="11">
    <source>
        <dbReference type="HAMAP-Rule" id="MF_01633"/>
    </source>
</evidence>
<evidence type="ECO:0000256" key="6">
    <source>
        <dbReference type="ARBA" id="ARBA00022833"/>
    </source>
</evidence>
<evidence type="ECO:0000313" key="13">
    <source>
        <dbReference type="Proteomes" id="UP000240527"/>
    </source>
</evidence>
<feature type="binding site" evidence="11">
    <location>
        <position position="202"/>
    </location>
    <ligand>
        <name>Zn(2+)</name>
        <dbReference type="ChEBI" id="CHEBI:29105"/>
    </ligand>
</feature>
<keyword evidence="2 11" id="KW-0436">Ligase</keyword>
<comment type="catalytic activity">
    <reaction evidence="10 11">
        <text>7-carboxy-7-carbaguanine + NH4(+) + 2 ATP = 7-cyano-7-carbaguanine + 2 AMP + 2 diphosphate + 2 H(+)</text>
        <dbReference type="Rhea" id="RHEA:27982"/>
        <dbReference type="ChEBI" id="CHEBI:15378"/>
        <dbReference type="ChEBI" id="CHEBI:28938"/>
        <dbReference type="ChEBI" id="CHEBI:30616"/>
        <dbReference type="ChEBI" id="CHEBI:33019"/>
        <dbReference type="ChEBI" id="CHEBI:45075"/>
        <dbReference type="ChEBI" id="CHEBI:61036"/>
        <dbReference type="ChEBI" id="CHEBI:456215"/>
        <dbReference type="EC" id="6.3.4.20"/>
    </reaction>
</comment>
<evidence type="ECO:0000256" key="2">
    <source>
        <dbReference type="ARBA" id="ARBA00022598"/>
    </source>
</evidence>
<dbReference type="SUPFAM" id="SSF52402">
    <property type="entry name" value="Adenine nucleotide alpha hydrolases-like"/>
    <property type="match status" value="1"/>
</dbReference>
<feature type="binding site" evidence="11">
    <location>
        <position position="223"/>
    </location>
    <ligand>
        <name>Zn(2+)</name>
        <dbReference type="ChEBI" id="CHEBI:29105"/>
    </ligand>
</feature>
<keyword evidence="4 11" id="KW-0547">Nucleotide-binding</keyword>
<comment type="cofactor">
    <cofactor evidence="11">
        <name>Zn(2+)</name>
        <dbReference type="ChEBI" id="CHEBI:29105"/>
    </cofactor>
    <text evidence="11">Binds 1 zinc ion per subunit.</text>
</comment>
<keyword evidence="3 11" id="KW-0479">Metal-binding</keyword>
<dbReference type="InterPro" id="IPR018317">
    <property type="entry name" value="QueC"/>
</dbReference>
<evidence type="ECO:0000256" key="7">
    <source>
        <dbReference type="ARBA" id="ARBA00022840"/>
    </source>
</evidence>
<evidence type="ECO:0000256" key="1">
    <source>
        <dbReference type="ARBA" id="ARBA00005061"/>
    </source>
</evidence>
<keyword evidence="13" id="KW-1185">Reference proteome</keyword>
<dbReference type="PIRSF" id="PIRSF006293">
    <property type="entry name" value="ExsB"/>
    <property type="match status" value="1"/>
</dbReference>
<name>A0ABM6TDU0_9CAUL</name>
<evidence type="ECO:0000256" key="8">
    <source>
        <dbReference type="ARBA" id="ARBA00037993"/>
    </source>
</evidence>
<dbReference type="NCBIfam" id="TIGR00364">
    <property type="entry name" value="7-cyano-7-deazaguanine synthase QueC"/>
    <property type="match status" value="1"/>
</dbReference>
<evidence type="ECO:0000256" key="5">
    <source>
        <dbReference type="ARBA" id="ARBA00022785"/>
    </source>
</evidence>
<dbReference type="EMBL" id="CP027850">
    <property type="protein sequence ID" value="AVQ01111.1"/>
    <property type="molecule type" value="Genomic_DNA"/>
</dbReference>
<proteinExistence type="inferred from homology"/>
<feature type="binding site" evidence="11">
    <location>
        <position position="220"/>
    </location>
    <ligand>
        <name>Zn(2+)</name>
        <dbReference type="ChEBI" id="CHEBI:29105"/>
    </ligand>
</feature>
<accession>A0ABM6TDU0</accession>